<dbReference type="EMBL" id="ML213595">
    <property type="protein sequence ID" value="TFK41205.1"/>
    <property type="molecule type" value="Genomic_DNA"/>
</dbReference>
<reference evidence="2 3" key="1">
    <citation type="journal article" date="2019" name="Nat. Ecol. Evol.">
        <title>Megaphylogeny resolves global patterns of mushroom evolution.</title>
        <authorList>
            <person name="Varga T."/>
            <person name="Krizsan K."/>
            <person name="Foldi C."/>
            <person name="Dima B."/>
            <person name="Sanchez-Garcia M."/>
            <person name="Sanchez-Ramirez S."/>
            <person name="Szollosi G.J."/>
            <person name="Szarkandi J.G."/>
            <person name="Papp V."/>
            <person name="Albert L."/>
            <person name="Andreopoulos W."/>
            <person name="Angelini C."/>
            <person name="Antonin V."/>
            <person name="Barry K.W."/>
            <person name="Bougher N.L."/>
            <person name="Buchanan P."/>
            <person name="Buyck B."/>
            <person name="Bense V."/>
            <person name="Catcheside P."/>
            <person name="Chovatia M."/>
            <person name="Cooper J."/>
            <person name="Damon W."/>
            <person name="Desjardin D."/>
            <person name="Finy P."/>
            <person name="Geml J."/>
            <person name="Haridas S."/>
            <person name="Hughes K."/>
            <person name="Justo A."/>
            <person name="Karasinski D."/>
            <person name="Kautmanova I."/>
            <person name="Kiss B."/>
            <person name="Kocsube S."/>
            <person name="Kotiranta H."/>
            <person name="LaButti K.M."/>
            <person name="Lechner B.E."/>
            <person name="Liimatainen K."/>
            <person name="Lipzen A."/>
            <person name="Lukacs Z."/>
            <person name="Mihaltcheva S."/>
            <person name="Morgado L.N."/>
            <person name="Niskanen T."/>
            <person name="Noordeloos M.E."/>
            <person name="Ohm R.A."/>
            <person name="Ortiz-Santana B."/>
            <person name="Ovrebo C."/>
            <person name="Racz N."/>
            <person name="Riley R."/>
            <person name="Savchenko A."/>
            <person name="Shiryaev A."/>
            <person name="Soop K."/>
            <person name="Spirin V."/>
            <person name="Szebenyi C."/>
            <person name="Tomsovsky M."/>
            <person name="Tulloss R.E."/>
            <person name="Uehling J."/>
            <person name="Grigoriev I.V."/>
            <person name="Vagvolgyi C."/>
            <person name="Papp T."/>
            <person name="Martin F.M."/>
            <person name="Miettinen O."/>
            <person name="Hibbett D.S."/>
            <person name="Nagy L.G."/>
        </authorList>
    </citation>
    <scope>NUCLEOTIDE SEQUENCE [LARGE SCALE GENOMIC DNA]</scope>
    <source>
        <strain evidence="2 3">CBS 166.37</strain>
    </source>
</reference>
<dbReference type="AlphaFoldDB" id="A0A5C3M952"/>
<name>A0A5C3M952_9AGAR</name>
<keyword evidence="1" id="KW-0472">Membrane</keyword>
<accession>A0A5C3M952</accession>
<evidence type="ECO:0000313" key="3">
    <source>
        <dbReference type="Proteomes" id="UP000308652"/>
    </source>
</evidence>
<organism evidence="2 3">
    <name type="scientific">Crucibulum laeve</name>
    <dbReference type="NCBI Taxonomy" id="68775"/>
    <lineage>
        <taxon>Eukaryota</taxon>
        <taxon>Fungi</taxon>
        <taxon>Dikarya</taxon>
        <taxon>Basidiomycota</taxon>
        <taxon>Agaricomycotina</taxon>
        <taxon>Agaricomycetes</taxon>
        <taxon>Agaricomycetidae</taxon>
        <taxon>Agaricales</taxon>
        <taxon>Agaricineae</taxon>
        <taxon>Nidulariaceae</taxon>
        <taxon>Crucibulum</taxon>
    </lineage>
</organism>
<keyword evidence="1" id="KW-1133">Transmembrane helix</keyword>
<sequence>MFNSRRTSSARNLTFRSHSEIKLVRVEKEERSSKGYTYNIKCRHCSGLMVYANAFLFLFLFSQFLCTNWISIQIRIHTSDQSPIVGVQYIIIRLRRLWCPP</sequence>
<protein>
    <submittedName>
        <fullName evidence="2">Uncharacterized protein</fullName>
    </submittedName>
</protein>
<keyword evidence="3" id="KW-1185">Reference proteome</keyword>
<keyword evidence="1" id="KW-0812">Transmembrane</keyword>
<evidence type="ECO:0000256" key="1">
    <source>
        <dbReference type="SAM" id="Phobius"/>
    </source>
</evidence>
<evidence type="ECO:0000313" key="2">
    <source>
        <dbReference type="EMBL" id="TFK41205.1"/>
    </source>
</evidence>
<dbReference type="Proteomes" id="UP000308652">
    <property type="component" value="Unassembled WGS sequence"/>
</dbReference>
<feature type="transmembrane region" description="Helical" evidence="1">
    <location>
        <begin position="48"/>
        <end position="70"/>
    </location>
</feature>
<proteinExistence type="predicted"/>
<gene>
    <name evidence="2" type="ORF">BDQ12DRAFT_679074</name>
</gene>